<evidence type="ECO:0000256" key="2">
    <source>
        <dbReference type="RuleBase" id="RU368102"/>
    </source>
</evidence>
<dbReference type="GO" id="GO:0005737">
    <property type="term" value="C:cytoplasm"/>
    <property type="evidence" value="ECO:0007669"/>
    <property type="project" value="UniProtKB-SubCell"/>
</dbReference>
<sequence>MHLVLQPTEPNWQQKQHMLGGVMLLSQHSSLHRRYSVAEWQQRILPAFELNQFCYYEDSCGRPVAFCNWAFVSLSIRDTLLAAERELIREDWQSGDHIFIPEMIAPYGHARAVVSDLRRRIFLPWKGQRVCTVRGHVHAELGHCVRRVQWFSI</sequence>
<keyword evidence="2" id="KW-0204">Cytolysis</keyword>
<evidence type="ECO:0000256" key="1">
    <source>
        <dbReference type="ARBA" id="ARBA00005686"/>
    </source>
</evidence>
<dbReference type="Proteomes" id="UP001214666">
    <property type="component" value="Chromosome"/>
</dbReference>
<dbReference type="AlphaFoldDB" id="A0AAX3PA86"/>
<dbReference type="EMBL" id="CP118942">
    <property type="protein sequence ID" value="WEE27585.1"/>
    <property type="molecule type" value="Genomic_DNA"/>
</dbReference>
<dbReference type="InterPro" id="IPR003996">
    <property type="entry name" value="RTX_toxin-activating_protC_bac"/>
</dbReference>
<keyword evidence="2" id="KW-0808">Transferase</keyword>
<protein>
    <recommendedName>
        <fullName evidence="2">RTX toxin-activating lysine-acyltransferase</fullName>
        <ecNumber evidence="2">2.3.1.-</ecNumber>
    </recommendedName>
</protein>
<gene>
    <name evidence="3" type="primary">rtxC</name>
    <name evidence="3" type="ORF">PY771_04520</name>
</gene>
<dbReference type="PRINTS" id="PR01489">
    <property type="entry name" value="RTXTOXINC"/>
</dbReference>
<dbReference type="GO" id="GO:0009404">
    <property type="term" value="P:toxin metabolic process"/>
    <property type="evidence" value="ECO:0007669"/>
    <property type="project" value="UniProtKB-UniRule"/>
</dbReference>
<name>A0AAX3PA86_AERHY</name>
<comment type="similarity">
    <text evidence="1 2">Belongs to the RTX toxin acyltransferase family.</text>
</comment>
<dbReference type="GO" id="GO:0016746">
    <property type="term" value="F:acyltransferase activity"/>
    <property type="evidence" value="ECO:0007669"/>
    <property type="project" value="UniProtKB-UniRule"/>
</dbReference>
<reference evidence="3" key="1">
    <citation type="submission" date="2023-02" db="EMBL/GenBank/DDBJ databases">
        <title>The sequence of Aeromonas hydrophila K533.</title>
        <authorList>
            <person name="Luo X."/>
        </authorList>
    </citation>
    <scope>NUCLEOTIDE SEQUENCE</scope>
    <source>
        <strain evidence="3">K533</strain>
    </source>
</reference>
<dbReference type="Pfam" id="PF02794">
    <property type="entry name" value="HlyC"/>
    <property type="match status" value="1"/>
</dbReference>
<keyword evidence="2" id="KW-0963">Cytoplasm</keyword>
<comment type="subcellular location">
    <subcellularLocation>
        <location evidence="2">Cytoplasm</location>
    </subcellularLocation>
</comment>
<dbReference type="EC" id="2.3.1.-" evidence="2"/>
<evidence type="ECO:0000313" key="3">
    <source>
        <dbReference type="EMBL" id="WEE27585.1"/>
    </source>
</evidence>
<accession>A0AAX3PA86</accession>
<dbReference type="RefSeq" id="WP_161772470.1">
    <property type="nucleotide sequence ID" value="NZ_AP023398.1"/>
</dbReference>
<dbReference type="GeneID" id="4489067"/>
<organism evidence="3 4">
    <name type="scientific">Aeromonas hydrophila</name>
    <dbReference type="NCBI Taxonomy" id="644"/>
    <lineage>
        <taxon>Bacteria</taxon>
        <taxon>Pseudomonadati</taxon>
        <taxon>Pseudomonadota</taxon>
        <taxon>Gammaproteobacteria</taxon>
        <taxon>Aeromonadales</taxon>
        <taxon>Aeromonadaceae</taxon>
        <taxon>Aeromonas</taxon>
    </lineage>
</organism>
<keyword evidence="2" id="KW-0012">Acyltransferase</keyword>
<dbReference type="GO" id="GO:0031640">
    <property type="term" value="P:killing of cells of another organism"/>
    <property type="evidence" value="ECO:0007669"/>
    <property type="project" value="UniProtKB-KW"/>
</dbReference>
<evidence type="ECO:0000313" key="4">
    <source>
        <dbReference type="Proteomes" id="UP001214666"/>
    </source>
</evidence>
<proteinExistence type="inferred from homology"/>
<comment type="function">
    <text evidence="2">Involved in fatty acylation of protoxin at internal lysine residues, thereby converting it to the active toxin.</text>
</comment>